<evidence type="ECO:0000256" key="1">
    <source>
        <dbReference type="ARBA" id="ARBA00023015"/>
    </source>
</evidence>
<dbReference type="SUPFAM" id="SSF46785">
    <property type="entry name" value="Winged helix' DNA-binding domain"/>
    <property type="match status" value="1"/>
</dbReference>
<dbReference type="PROSITE" id="PS50995">
    <property type="entry name" value="HTH_MARR_2"/>
    <property type="match status" value="1"/>
</dbReference>
<evidence type="ECO:0000256" key="2">
    <source>
        <dbReference type="ARBA" id="ARBA00023125"/>
    </source>
</evidence>
<dbReference type="RefSeq" id="WP_039810461.1">
    <property type="nucleotide sequence ID" value="NZ_UGRY01000002.1"/>
</dbReference>
<reference evidence="5 6" key="1">
    <citation type="submission" date="2018-06" db="EMBL/GenBank/DDBJ databases">
        <authorList>
            <consortium name="Pathogen Informatics"/>
            <person name="Doyle S."/>
        </authorList>
    </citation>
    <scope>NUCLEOTIDE SEQUENCE [LARGE SCALE GENOMIC DNA]</scope>
    <source>
        <strain evidence="5 6">NCTC1934</strain>
    </source>
</reference>
<keyword evidence="2" id="KW-0238">DNA-binding</keyword>
<sequence length="159" mass="17485">MYMQSPDTKRVPRSGVSAAWSKVAALTSAVDANLDRWLADTYRVGLTEFRALSLVSQSPEKELRVNDLAQSVGLNQSSATRLVTRLESKGYVRRDLCADDKRGVYAVITEQGEALVRSARSPYEDRITELLTAASAHFPGVDIRQLGSALREIEALLDS</sequence>
<dbReference type="PROSITE" id="PS01117">
    <property type="entry name" value="HTH_MARR_1"/>
    <property type="match status" value="1"/>
</dbReference>
<protein>
    <submittedName>
        <fullName evidence="5">Salmolysin</fullName>
    </submittedName>
</protein>
<accession>A0A378YIU7</accession>
<evidence type="ECO:0000259" key="4">
    <source>
        <dbReference type="PROSITE" id="PS50995"/>
    </source>
</evidence>
<keyword evidence="3" id="KW-0804">Transcription</keyword>
<dbReference type="PRINTS" id="PR00598">
    <property type="entry name" value="HTHMARR"/>
</dbReference>
<evidence type="ECO:0000313" key="6">
    <source>
        <dbReference type="Proteomes" id="UP000255467"/>
    </source>
</evidence>
<dbReference type="InterPro" id="IPR036388">
    <property type="entry name" value="WH-like_DNA-bd_sf"/>
</dbReference>
<evidence type="ECO:0000256" key="3">
    <source>
        <dbReference type="ARBA" id="ARBA00023163"/>
    </source>
</evidence>
<dbReference type="Proteomes" id="UP000255467">
    <property type="component" value="Unassembled WGS sequence"/>
</dbReference>
<dbReference type="SMART" id="SM00347">
    <property type="entry name" value="HTH_MARR"/>
    <property type="match status" value="1"/>
</dbReference>
<dbReference type="InterPro" id="IPR036390">
    <property type="entry name" value="WH_DNA-bd_sf"/>
</dbReference>
<dbReference type="InterPro" id="IPR039422">
    <property type="entry name" value="MarR/SlyA-like"/>
</dbReference>
<dbReference type="STRING" id="1406858.GCA_000710895_05846"/>
<dbReference type="InterPro" id="IPR023187">
    <property type="entry name" value="Tscrpt_reg_MarR-type_CS"/>
</dbReference>
<keyword evidence="6" id="KW-1185">Reference proteome</keyword>
<evidence type="ECO:0000313" key="5">
    <source>
        <dbReference type="EMBL" id="SUA77105.1"/>
    </source>
</evidence>
<organism evidence="5 6">
    <name type="scientific">Nocardia otitidiscaviarum</name>
    <dbReference type="NCBI Taxonomy" id="1823"/>
    <lineage>
        <taxon>Bacteria</taxon>
        <taxon>Bacillati</taxon>
        <taxon>Actinomycetota</taxon>
        <taxon>Actinomycetes</taxon>
        <taxon>Mycobacteriales</taxon>
        <taxon>Nocardiaceae</taxon>
        <taxon>Nocardia</taxon>
    </lineage>
</organism>
<name>A0A378YIU7_9NOCA</name>
<dbReference type="PANTHER" id="PTHR33164">
    <property type="entry name" value="TRANSCRIPTIONAL REGULATOR, MARR FAMILY"/>
    <property type="match status" value="1"/>
</dbReference>
<feature type="domain" description="HTH marR-type" evidence="4">
    <location>
        <begin position="16"/>
        <end position="155"/>
    </location>
</feature>
<dbReference type="InterPro" id="IPR000835">
    <property type="entry name" value="HTH_MarR-typ"/>
</dbReference>
<dbReference type="AlphaFoldDB" id="A0A378YIU7"/>
<dbReference type="Pfam" id="PF01047">
    <property type="entry name" value="MarR"/>
    <property type="match status" value="1"/>
</dbReference>
<dbReference type="EMBL" id="UGRY01000002">
    <property type="protein sequence ID" value="SUA77105.1"/>
    <property type="molecule type" value="Genomic_DNA"/>
</dbReference>
<dbReference type="GO" id="GO:0003677">
    <property type="term" value="F:DNA binding"/>
    <property type="evidence" value="ECO:0007669"/>
    <property type="project" value="UniProtKB-KW"/>
</dbReference>
<proteinExistence type="predicted"/>
<dbReference type="PANTHER" id="PTHR33164:SF99">
    <property type="entry name" value="MARR FAMILY REGULATORY PROTEIN"/>
    <property type="match status" value="1"/>
</dbReference>
<gene>
    <name evidence="5" type="primary">slyA</name>
    <name evidence="5" type="ORF">NCTC1934_02869</name>
</gene>
<dbReference type="Gene3D" id="1.10.10.10">
    <property type="entry name" value="Winged helix-like DNA-binding domain superfamily/Winged helix DNA-binding domain"/>
    <property type="match status" value="1"/>
</dbReference>
<keyword evidence="1" id="KW-0805">Transcription regulation</keyword>
<dbReference type="GO" id="GO:0003700">
    <property type="term" value="F:DNA-binding transcription factor activity"/>
    <property type="evidence" value="ECO:0007669"/>
    <property type="project" value="InterPro"/>
</dbReference>
<dbReference type="GO" id="GO:0006950">
    <property type="term" value="P:response to stress"/>
    <property type="evidence" value="ECO:0007669"/>
    <property type="project" value="TreeGrafter"/>
</dbReference>